<name>A0A511D6T6_9PSEU</name>
<evidence type="ECO:0000256" key="3">
    <source>
        <dbReference type="ARBA" id="ARBA00022989"/>
    </source>
</evidence>
<dbReference type="Pfam" id="PF00520">
    <property type="entry name" value="Ion_trans"/>
    <property type="match status" value="1"/>
</dbReference>
<evidence type="ECO:0000256" key="2">
    <source>
        <dbReference type="ARBA" id="ARBA00022692"/>
    </source>
</evidence>
<dbReference type="SUPFAM" id="SSF81324">
    <property type="entry name" value="Voltage-gated potassium channels"/>
    <property type="match status" value="1"/>
</dbReference>
<dbReference type="GO" id="GO:0004022">
    <property type="term" value="F:alcohol dehydrogenase (NAD+) activity"/>
    <property type="evidence" value="ECO:0007669"/>
    <property type="project" value="UniProtKB-ARBA"/>
</dbReference>
<keyword evidence="6" id="KW-0175">Coiled coil</keyword>
<feature type="transmembrane region" description="Helical" evidence="8">
    <location>
        <begin position="247"/>
        <end position="270"/>
    </location>
</feature>
<evidence type="ECO:0000256" key="6">
    <source>
        <dbReference type="SAM" id="Coils"/>
    </source>
</evidence>
<feature type="transmembrane region" description="Helical" evidence="8">
    <location>
        <begin position="217"/>
        <end position="235"/>
    </location>
</feature>
<evidence type="ECO:0000259" key="10">
    <source>
        <dbReference type="Pfam" id="PF00520"/>
    </source>
</evidence>
<keyword evidence="4" id="KW-0560">Oxidoreductase</keyword>
<dbReference type="FunFam" id="3.40.50.1970:FF:000003">
    <property type="entry name" value="Alcohol dehydrogenase, iron-containing"/>
    <property type="match status" value="1"/>
</dbReference>
<comment type="subcellular location">
    <subcellularLocation>
        <location evidence="1">Membrane</location>
        <topology evidence="1">Multi-pass membrane protein</topology>
    </subcellularLocation>
</comment>
<dbReference type="InterPro" id="IPR001670">
    <property type="entry name" value="ADH_Fe/GldA"/>
</dbReference>
<dbReference type="InterPro" id="IPR043203">
    <property type="entry name" value="VGCC_Ca_Na"/>
</dbReference>
<dbReference type="EMBL" id="BJVI01000074">
    <property type="protein sequence ID" value="GEL20500.1"/>
    <property type="molecule type" value="Genomic_DNA"/>
</dbReference>
<feature type="transmembrane region" description="Helical" evidence="8">
    <location>
        <begin position="398"/>
        <end position="423"/>
    </location>
</feature>
<evidence type="ECO:0000256" key="8">
    <source>
        <dbReference type="SAM" id="Phobius"/>
    </source>
</evidence>
<organism evidence="11 12">
    <name type="scientific">Pseudonocardia asaccharolytica DSM 44247 = NBRC 16224</name>
    <dbReference type="NCBI Taxonomy" id="1123024"/>
    <lineage>
        <taxon>Bacteria</taxon>
        <taxon>Bacillati</taxon>
        <taxon>Actinomycetota</taxon>
        <taxon>Actinomycetes</taxon>
        <taxon>Pseudonocardiales</taxon>
        <taxon>Pseudonocardiaceae</taxon>
        <taxon>Pseudonocardia</taxon>
    </lineage>
</organism>
<keyword evidence="12" id="KW-1185">Reference proteome</keyword>
<dbReference type="STRING" id="1123024.GCA_000423625_01683"/>
<dbReference type="SUPFAM" id="SSF56796">
    <property type="entry name" value="Dehydroquinate synthase-like"/>
    <property type="match status" value="1"/>
</dbReference>
<dbReference type="GO" id="GO:0046872">
    <property type="term" value="F:metal ion binding"/>
    <property type="evidence" value="ECO:0007669"/>
    <property type="project" value="InterPro"/>
</dbReference>
<dbReference type="GO" id="GO:0005248">
    <property type="term" value="F:voltage-gated sodium channel activity"/>
    <property type="evidence" value="ECO:0007669"/>
    <property type="project" value="TreeGrafter"/>
</dbReference>
<dbReference type="InterPro" id="IPR005821">
    <property type="entry name" value="Ion_trans_dom"/>
</dbReference>
<evidence type="ECO:0000313" key="12">
    <source>
        <dbReference type="Proteomes" id="UP000321328"/>
    </source>
</evidence>
<dbReference type="PANTHER" id="PTHR10037:SF62">
    <property type="entry name" value="SODIUM CHANNEL PROTEIN 60E"/>
    <property type="match status" value="1"/>
</dbReference>
<evidence type="ECO:0000256" key="1">
    <source>
        <dbReference type="ARBA" id="ARBA00004141"/>
    </source>
</evidence>
<feature type="compositionally biased region" description="Basic and acidic residues" evidence="7">
    <location>
        <begin position="145"/>
        <end position="158"/>
    </location>
</feature>
<proteinExistence type="predicted"/>
<keyword evidence="3 8" id="KW-1133">Transmembrane helix</keyword>
<reference evidence="11 12" key="1">
    <citation type="submission" date="2019-07" db="EMBL/GenBank/DDBJ databases">
        <title>Whole genome shotgun sequence of Pseudonocardia asaccharolytica NBRC 16224.</title>
        <authorList>
            <person name="Hosoyama A."/>
            <person name="Uohara A."/>
            <person name="Ohji S."/>
            <person name="Ichikawa N."/>
        </authorList>
    </citation>
    <scope>NUCLEOTIDE SEQUENCE [LARGE SCALE GENOMIC DNA]</scope>
    <source>
        <strain evidence="11 12">NBRC 16224</strain>
    </source>
</reference>
<dbReference type="PANTHER" id="PTHR10037">
    <property type="entry name" value="VOLTAGE-GATED CATION CHANNEL CALCIUM AND SODIUM"/>
    <property type="match status" value="1"/>
</dbReference>
<dbReference type="InterPro" id="IPR027359">
    <property type="entry name" value="Volt_channel_dom_sf"/>
</dbReference>
<keyword evidence="2 8" id="KW-0812">Transmembrane</keyword>
<evidence type="ECO:0000256" key="7">
    <source>
        <dbReference type="SAM" id="MobiDB-lite"/>
    </source>
</evidence>
<keyword evidence="5 8" id="KW-0472">Membrane</keyword>
<dbReference type="GO" id="GO:0001518">
    <property type="term" value="C:voltage-gated sodium channel complex"/>
    <property type="evidence" value="ECO:0007669"/>
    <property type="project" value="TreeGrafter"/>
</dbReference>
<dbReference type="RefSeq" id="WP_307724171.1">
    <property type="nucleotide sequence ID" value="NZ_AUII01000005.1"/>
</dbReference>
<sequence>MARRHPNPKDHEIEDGYQRYAAEGCDVALGIGGGSVIDAAKGAALLAADGGRIHDYEGIDKMAGPDPPMVMMPSTSGTGADVSQFCIVTDTVRLTKITIMGRVLVPDVSVIDPRLLLTMPEWLNAAPPRRPQRLGDGAVVFGRRPRTDDGEVPCREPDAQDDGLPARRGRLRRDETGAALAGAARPADPKATIGISSVVAVMERTRRAALSIVEHPAFQPAVIAVIVLNAITLGLETSGTIAAAAGGLLRFVDHATLAIFILDIGLRLAAYGRRFCRDPWNVFDFVVVAIALVPASGPFAVLRSLRVLRALRLVSAVPSMRRVIGGLFAAVPGMLSITALLALVLYVAGVMGTSLFGTVSPTHFGDLGSTLFTLFQTMTGESWPDIAREVMEVVPLAWIFFVVYILISSFMVLNLFIAVVVSAMESQIMAEARAEEAEHAAEEQIANREILAELRELRAELAALRGNVPTS</sequence>
<feature type="domain" description="Ion transport" evidence="10">
    <location>
        <begin position="216"/>
        <end position="426"/>
    </location>
</feature>
<evidence type="ECO:0000259" key="9">
    <source>
        <dbReference type="Pfam" id="PF00465"/>
    </source>
</evidence>
<dbReference type="Gene3D" id="1.10.287.70">
    <property type="match status" value="1"/>
</dbReference>
<evidence type="ECO:0008006" key="13">
    <source>
        <dbReference type="Google" id="ProtNLM"/>
    </source>
</evidence>
<comment type="caution">
    <text evidence="11">The sequence shown here is derived from an EMBL/GenBank/DDBJ whole genome shotgun (WGS) entry which is preliminary data.</text>
</comment>
<dbReference type="AlphaFoldDB" id="A0A511D6T6"/>
<dbReference type="Gene3D" id="3.40.50.1970">
    <property type="match status" value="1"/>
</dbReference>
<evidence type="ECO:0000256" key="5">
    <source>
        <dbReference type="ARBA" id="ARBA00023136"/>
    </source>
</evidence>
<gene>
    <name evidence="11" type="ORF">PA7_43370</name>
</gene>
<accession>A0A511D6T6</accession>
<feature type="region of interest" description="Disordered" evidence="7">
    <location>
        <begin position="145"/>
        <end position="168"/>
    </location>
</feature>
<feature type="coiled-coil region" evidence="6">
    <location>
        <begin position="434"/>
        <end position="467"/>
    </location>
</feature>
<dbReference type="Proteomes" id="UP000321328">
    <property type="component" value="Unassembled WGS sequence"/>
</dbReference>
<feature type="transmembrane region" description="Helical" evidence="8">
    <location>
        <begin position="323"/>
        <end position="348"/>
    </location>
</feature>
<evidence type="ECO:0000256" key="4">
    <source>
        <dbReference type="ARBA" id="ARBA00023002"/>
    </source>
</evidence>
<dbReference type="Pfam" id="PF00465">
    <property type="entry name" value="Fe-ADH"/>
    <property type="match status" value="1"/>
</dbReference>
<feature type="transmembrane region" description="Helical" evidence="8">
    <location>
        <begin position="282"/>
        <end position="302"/>
    </location>
</feature>
<evidence type="ECO:0000313" key="11">
    <source>
        <dbReference type="EMBL" id="GEL20500.1"/>
    </source>
</evidence>
<feature type="domain" description="Alcohol dehydrogenase iron-type/glycerol dehydrogenase GldA" evidence="9">
    <location>
        <begin position="5"/>
        <end position="113"/>
    </location>
</feature>
<protein>
    <recommendedName>
        <fullName evidence="13">Ion transport domain-containing protein</fullName>
    </recommendedName>
</protein>
<dbReference type="Gene3D" id="1.20.120.350">
    <property type="entry name" value="Voltage-gated potassium channels. Chain C"/>
    <property type="match status" value="1"/>
</dbReference>